<sequence length="114" mass="12306">MAVSKVTLAFALLVICCSVFAADEKFKCYKCDQGKVCEDKKDNSHECEAGEKLCYIKEITDGYERGCTASKDICKDLSEEKCSTCDKSECNSASGIASSLALSAVAALLLKAFY</sequence>
<accession>A0ABM1M900</accession>
<dbReference type="Proteomes" id="UP000695000">
    <property type="component" value="Unplaced"/>
</dbReference>
<organism evidence="2 3">
    <name type="scientific">Nicrophorus vespilloides</name>
    <name type="common">Boreal carrion beetle</name>
    <dbReference type="NCBI Taxonomy" id="110193"/>
    <lineage>
        <taxon>Eukaryota</taxon>
        <taxon>Metazoa</taxon>
        <taxon>Ecdysozoa</taxon>
        <taxon>Arthropoda</taxon>
        <taxon>Hexapoda</taxon>
        <taxon>Insecta</taxon>
        <taxon>Pterygota</taxon>
        <taxon>Neoptera</taxon>
        <taxon>Endopterygota</taxon>
        <taxon>Coleoptera</taxon>
        <taxon>Polyphaga</taxon>
        <taxon>Staphyliniformia</taxon>
        <taxon>Silphidae</taxon>
        <taxon>Nicrophorinae</taxon>
        <taxon>Nicrophorus</taxon>
    </lineage>
</organism>
<evidence type="ECO:0000313" key="2">
    <source>
        <dbReference type="Proteomes" id="UP000695000"/>
    </source>
</evidence>
<evidence type="ECO:0000313" key="3">
    <source>
        <dbReference type="RefSeq" id="XP_017771050.1"/>
    </source>
</evidence>
<proteinExistence type="predicted"/>
<keyword evidence="2" id="KW-1185">Reference proteome</keyword>
<feature type="signal peptide" evidence="1">
    <location>
        <begin position="1"/>
        <end position="21"/>
    </location>
</feature>
<keyword evidence="1" id="KW-0732">Signal</keyword>
<dbReference type="GeneID" id="108558593"/>
<evidence type="ECO:0000256" key="1">
    <source>
        <dbReference type="SAM" id="SignalP"/>
    </source>
</evidence>
<name>A0ABM1M900_NICVS</name>
<reference evidence="3" key="1">
    <citation type="submission" date="2025-08" db="UniProtKB">
        <authorList>
            <consortium name="RefSeq"/>
        </authorList>
    </citation>
    <scope>IDENTIFICATION</scope>
    <source>
        <tissue evidence="3">Whole Larva</tissue>
    </source>
</reference>
<gene>
    <name evidence="3" type="primary">LOC108558593</name>
</gene>
<feature type="chain" id="PRO_5045391542" evidence="1">
    <location>
        <begin position="22"/>
        <end position="114"/>
    </location>
</feature>
<protein>
    <submittedName>
        <fullName evidence="3">Uncharacterized protein LOC108558593</fullName>
    </submittedName>
</protein>
<dbReference type="RefSeq" id="XP_017771050.1">
    <property type="nucleotide sequence ID" value="XM_017915561.1"/>
</dbReference>